<dbReference type="InterPro" id="IPR009057">
    <property type="entry name" value="Homeodomain-like_sf"/>
</dbReference>
<reference evidence="4" key="1">
    <citation type="submission" date="2022-11" db="UniProtKB">
        <authorList>
            <consortium name="WormBaseParasite"/>
        </authorList>
    </citation>
    <scope>IDENTIFICATION</scope>
</reference>
<name>A0A914EGB4_9BILA</name>
<dbReference type="PANTHER" id="PTHR46068">
    <property type="entry name" value="PROTEIN CBG27172"/>
    <property type="match status" value="1"/>
</dbReference>
<evidence type="ECO:0000313" key="4">
    <source>
        <dbReference type="WBParaSite" id="ACRNAN_scaffold7677.g21906.t1"/>
    </source>
</evidence>
<feature type="compositionally biased region" description="Polar residues" evidence="2">
    <location>
        <begin position="59"/>
        <end position="68"/>
    </location>
</feature>
<dbReference type="InterPro" id="IPR036397">
    <property type="entry name" value="RNaseH_sf"/>
</dbReference>
<evidence type="ECO:0000313" key="3">
    <source>
        <dbReference type="Proteomes" id="UP000887540"/>
    </source>
</evidence>
<dbReference type="GO" id="GO:0005634">
    <property type="term" value="C:nucleus"/>
    <property type="evidence" value="ECO:0007669"/>
    <property type="project" value="UniProtKB-SubCell"/>
</dbReference>
<dbReference type="WBParaSite" id="ACRNAN_scaffold7677.g21906.t1">
    <property type="protein sequence ID" value="ACRNAN_scaffold7677.g21906.t1"/>
    <property type="gene ID" value="ACRNAN_scaffold7677.g21906"/>
</dbReference>
<accession>A0A914EGB4</accession>
<evidence type="ECO:0000256" key="2">
    <source>
        <dbReference type="SAM" id="MobiDB-lite"/>
    </source>
</evidence>
<proteinExistence type="predicted"/>
<dbReference type="Proteomes" id="UP000887540">
    <property type="component" value="Unplaced"/>
</dbReference>
<feature type="region of interest" description="Disordered" evidence="2">
    <location>
        <begin position="32"/>
        <end position="69"/>
    </location>
</feature>
<protein>
    <submittedName>
        <fullName evidence="4">Tc1-like transposase DDE domain-containing protein</fullName>
    </submittedName>
</protein>
<organism evidence="3 4">
    <name type="scientific">Acrobeloides nanus</name>
    <dbReference type="NCBI Taxonomy" id="290746"/>
    <lineage>
        <taxon>Eukaryota</taxon>
        <taxon>Metazoa</taxon>
        <taxon>Ecdysozoa</taxon>
        <taxon>Nematoda</taxon>
        <taxon>Chromadorea</taxon>
        <taxon>Rhabditida</taxon>
        <taxon>Tylenchina</taxon>
        <taxon>Cephalobomorpha</taxon>
        <taxon>Cephaloboidea</taxon>
        <taxon>Cephalobidae</taxon>
        <taxon>Acrobeloides</taxon>
    </lineage>
</organism>
<dbReference type="SUPFAM" id="SSF46689">
    <property type="entry name" value="Homeodomain-like"/>
    <property type="match status" value="1"/>
</dbReference>
<dbReference type="AlphaFoldDB" id="A0A914EGB4"/>
<evidence type="ECO:0000256" key="1">
    <source>
        <dbReference type="ARBA" id="ARBA00004123"/>
    </source>
</evidence>
<dbReference type="Gene3D" id="3.30.420.10">
    <property type="entry name" value="Ribonuclease H-like superfamily/Ribonuclease H"/>
    <property type="match status" value="1"/>
</dbReference>
<comment type="subcellular location">
    <subcellularLocation>
        <location evidence="1">Nucleus</location>
    </subcellularLocation>
</comment>
<dbReference type="PANTHER" id="PTHR46068:SF1">
    <property type="entry name" value="TRANSPOSASE IS30-LIKE HTH DOMAIN-CONTAINING PROTEIN"/>
    <property type="match status" value="1"/>
</dbReference>
<dbReference type="GO" id="GO:0003676">
    <property type="term" value="F:nucleic acid binding"/>
    <property type="evidence" value="ECO:0007669"/>
    <property type="project" value="InterPro"/>
</dbReference>
<keyword evidence="3" id="KW-1185">Reference proteome</keyword>
<sequence length="324" mass="37283">MHSFGDSERTIAEALRIPKTTVHRTIQRGTVEDCTGRGRKKTARTPENVEQAREMIQEDPTTSANSTRKLGKKLVVSHMSAWRTLRKDLKLFPYKMQKRQILKPEVKQKRSERAQAFLDRFPNGRHRDIVFSDEKLFSIEQAFNAQNDRRYAESAPNPEERAVVRTQKPKSVMVWAAVCATGKSPLVFIPQGVKIDQQAYREMLNKHFLPWAREHLGEDWAFQQDSAPAHFARDTQAMLAEECPDFITKDQWPPSSPDLNPLDYSVWSILESKACAKPHNSIDSLKEALLKAWDEITVEMLEKIVDDFPKRLEKCIQAQGGHFE</sequence>